<dbReference type="GO" id="GO:0061630">
    <property type="term" value="F:ubiquitin protein ligase activity"/>
    <property type="evidence" value="ECO:0007669"/>
    <property type="project" value="TreeGrafter"/>
</dbReference>
<evidence type="ECO:0000256" key="3">
    <source>
        <dbReference type="ARBA" id="ARBA00022833"/>
    </source>
</evidence>
<feature type="domain" description="SIAH-type" evidence="5">
    <location>
        <begin position="7"/>
        <end position="65"/>
    </location>
</feature>
<sequence>MERLVESIHVPCPNAAHGCTVRPAYYDKHNHLQTCGHTPYHCPGEACDFIGTMAVLMDHFSGVHSWPCTTKVRAGKKCPVLQDLGKLCREYLNIRLHDGFYFVLADHTDNSQGAAASASPHYLFLLNVVWQQLVHGISVLCIHPNGTAISGDGQGPSLKEMKCELSYTRFMYGNSHPQLTEHFQKSGFRVASTDLSNGLPGPDGCFQFVVPDSLLADSEKDAILVTARFVID</sequence>
<dbReference type="EMBL" id="GBRH01207498">
    <property type="protein sequence ID" value="JAD90397.1"/>
    <property type="molecule type" value="Transcribed_RNA"/>
</dbReference>
<dbReference type="Pfam" id="PF21361">
    <property type="entry name" value="Sina_ZnF"/>
    <property type="match status" value="1"/>
</dbReference>
<dbReference type="AlphaFoldDB" id="A0A0A9E324"/>
<keyword evidence="3" id="KW-0862">Zinc</keyword>
<protein>
    <recommendedName>
        <fullName evidence="5">SIAH-type domain-containing protein</fullName>
    </recommendedName>
</protein>
<reference evidence="6" key="1">
    <citation type="submission" date="2014-09" db="EMBL/GenBank/DDBJ databases">
        <authorList>
            <person name="Magalhaes I.L.F."/>
            <person name="Oliveira U."/>
            <person name="Santos F.R."/>
            <person name="Vidigal T.H.D.A."/>
            <person name="Brescovit A.D."/>
            <person name="Santos A.J."/>
        </authorList>
    </citation>
    <scope>NUCLEOTIDE SEQUENCE</scope>
    <source>
        <tissue evidence="6">Shoot tissue taken approximately 20 cm above the soil surface</tissue>
    </source>
</reference>
<dbReference type="Gene3D" id="3.30.40.10">
    <property type="entry name" value="Zinc/RING finger domain, C3HC4 (zinc finger)"/>
    <property type="match status" value="1"/>
</dbReference>
<keyword evidence="1" id="KW-0479">Metal-binding</keyword>
<dbReference type="SUPFAM" id="SSF49599">
    <property type="entry name" value="TRAF domain-like"/>
    <property type="match status" value="1"/>
</dbReference>
<dbReference type="PROSITE" id="PS51081">
    <property type="entry name" value="ZF_SIAH"/>
    <property type="match status" value="1"/>
</dbReference>
<organism evidence="6">
    <name type="scientific">Arundo donax</name>
    <name type="common">Giant reed</name>
    <name type="synonym">Donax arundinaceus</name>
    <dbReference type="NCBI Taxonomy" id="35708"/>
    <lineage>
        <taxon>Eukaryota</taxon>
        <taxon>Viridiplantae</taxon>
        <taxon>Streptophyta</taxon>
        <taxon>Embryophyta</taxon>
        <taxon>Tracheophyta</taxon>
        <taxon>Spermatophyta</taxon>
        <taxon>Magnoliopsida</taxon>
        <taxon>Liliopsida</taxon>
        <taxon>Poales</taxon>
        <taxon>Poaceae</taxon>
        <taxon>PACMAD clade</taxon>
        <taxon>Arundinoideae</taxon>
        <taxon>Arundineae</taxon>
        <taxon>Arundo</taxon>
    </lineage>
</organism>
<evidence type="ECO:0000256" key="1">
    <source>
        <dbReference type="ARBA" id="ARBA00022723"/>
    </source>
</evidence>
<evidence type="ECO:0000259" key="5">
    <source>
        <dbReference type="PROSITE" id="PS51081"/>
    </source>
</evidence>
<accession>A0A0A9E324</accession>
<name>A0A0A9E324_ARUDO</name>
<dbReference type="GO" id="GO:0016567">
    <property type="term" value="P:protein ubiquitination"/>
    <property type="evidence" value="ECO:0007669"/>
    <property type="project" value="UniProtKB-UniPathway"/>
</dbReference>
<dbReference type="PANTHER" id="PTHR10315">
    <property type="entry name" value="E3 UBIQUITIN PROTEIN LIGASE SIAH"/>
    <property type="match status" value="1"/>
</dbReference>
<dbReference type="GO" id="GO:0008270">
    <property type="term" value="F:zinc ion binding"/>
    <property type="evidence" value="ECO:0007669"/>
    <property type="project" value="UniProtKB-KW"/>
</dbReference>
<dbReference type="InterPro" id="IPR013010">
    <property type="entry name" value="Znf_SIAH"/>
</dbReference>
<dbReference type="PANTHER" id="PTHR10315:SF96">
    <property type="entry name" value="SIAH-TYPE DOMAIN-CONTAINING PROTEIN"/>
    <property type="match status" value="1"/>
</dbReference>
<evidence type="ECO:0000256" key="2">
    <source>
        <dbReference type="ARBA" id="ARBA00022771"/>
    </source>
</evidence>
<proteinExistence type="predicted"/>
<evidence type="ECO:0000256" key="4">
    <source>
        <dbReference type="PROSITE-ProRule" id="PRU00455"/>
    </source>
</evidence>
<evidence type="ECO:0000313" key="6">
    <source>
        <dbReference type="EMBL" id="JAD90397.1"/>
    </source>
</evidence>
<keyword evidence="2 4" id="KW-0863">Zinc-finger</keyword>
<dbReference type="InterPro" id="IPR013083">
    <property type="entry name" value="Znf_RING/FYVE/PHD"/>
</dbReference>
<reference evidence="6" key="2">
    <citation type="journal article" date="2015" name="Data Brief">
        <title>Shoot transcriptome of the giant reed, Arundo donax.</title>
        <authorList>
            <person name="Barrero R.A."/>
            <person name="Guerrero F.D."/>
            <person name="Moolhuijzen P."/>
            <person name="Goolsby J.A."/>
            <person name="Tidwell J."/>
            <person name="Bellgard S.E."/>
            <person name="Bellgard M.I."/>
        </authorList>
    </citation>
    <scope>NUCLEOTIDE SEQUENCE</scope>
    <source>
        <tissue evidence="6">Shoot tissue taken approximately 20 cm above the soil surface</tissue>
    </source>
</reference>
<dbReference type="UniPathway" id="UPA00143"/>
<dbReference type="GO" id="GO:0005737">
    <property type="term" value="C:cytoplasm"/>
    <property type="evidence" value="ECO:0007669"/>
    <property type="project" value="TreeGrafter"/>
</dbReference>
<dbReference type="InterPro" id="IPR052088">
    <property type="entry name" value="E3_ubiquitin-ligase_SINA"/>
</dbReference>